<dbReference type="RefSeq" id="XP_044557445.1">
    <property type="nucleotide sequence ID" value="XM_044712890.1"/>
</dbReference>
<comment type="caution">
    <text evidence="2">The sequence shown here is derived from an EMBL/GenBank/DDBJ whole genome shotgun (WGS) entry which is preliminary data.</text>
</comment>
<feature type="region of interest" description="Disordered" evidence="1">
    <location>
        <begin position="1"/>
        <end position="62"/>
    </location>
</feature>
<dbReference type="VEuPathDB" id="AmoebaDB:NfTy_047220"/>
<dbReference type="GeneID" id="68116197"/>
<feature type="compositionally biased region" description="Polar residues" evidence="1">
    <location>
        <begin position="40"/>
        <end position="62"/>
    </location>
</feature>
<gene>
    <name evidence="2" type="ORF">FDP41_008980</name>
</gene>
<evidence type="ECO:0000256" key="1">
    <source>
        <dbReference type="SAM" id="MobiDB-lite"/>
    </source>
</evidence>
<evidence type="ECO:0000313" key="2">
    <source>
        <dbReference type="EMBL" id="KAF0972731.1"/>
    </source>
</evidence>
<proteinExistence type="predicted"/>
<dbReference type="Proteomes" id="UP000444721">
    <property type="component" value="Unassembled WGS sequence"/>
</dbReference>
<dbReference type="AlphaFoldDB" id="A0A6A5BDV1"/>
<sequence length="202" mass="22625">MFGFQANFEKSESIKQFGNGTTSPNDAKSQNSKNNDQESTKPSFGESITNHPKAPSQPNAFGDSWNQQTVTLSLKYYKKWTAQEVASILTLDDVAGGASLSFDEVKPLIDVGFNGIVLDNIAQDIKERGKQSAFKMVSNEPEYKKSLFEKYGQENVRQLLESRLIYSDLLQAKLTIFDLEEIRRSLETEINLLVDNVPFLGS</sequence>
<organism evidence="2 3">
    <name type="scientific">Naegleria fowleri</name>
    <name type="common">Brain eating amoeba</name>
    <dbReference type="NCBI Taxonomy" id="5763"/>
    <lineage>
        <taxon>Eukaryota</taxon>
        <taxon>Discoba</taxon>
        <taxon>Heterolobosea</taxon>
        <taxon>Tetramitia</taxon>
        <taxon>Eutetramitia</taxon>
        <taxon>Vahlkampfiidae</taxon>
        <taxon>Naegleria</taxon>
    </lineage>
</organism>
<dbReference type="VEuPathDB" id="AmoebaDB:FDP41_008980"/>
<protein>
    <submittedName>
        <fullName evidence="2">Uncharacterized protein</fullName>
    </submittedName>
</protein>
<dbReference type="EMBL" id="VFQX01000066">
    <property type="protein sequence ID" value="KAF0972731.1"/>
    <property type="molecule type" value="Genomic_DNA"/>
</dbReference>
<evidence type="ECO:0000313" key="3">
    <source>
        <dbReference type="Proteomes" id="UP000444721"/>
    </source>
</evidence>
<feature type="compositionally biased region" description="Polar residues" evidence="1">
    <location>
        <begin position="14"/>
        <end position="34"/>
    </location>
</feature>
<name>A0A6A5BDV1_NAEFO</name>
<accession>A0A6A5BDV1</accession>
<reference evidence="2 3" key="1">
    <citation type="journal article" date="2019" name="Sci. Rep.">
        <title>Nanopore sequencing improves the draft genome of the human pathogenic amoeba Naegleria fowleri.</title>
        <authorList>
            <person name="Liechti N."/>
            <person name="Schurch N."/>
            <person name="Bruggmann R."/>
            <person name="Wittwer M."/>
        </authorList>
    </citation>
    <scope>NUCLEOTIDE SEQUENCE [LARGE SCALE GENOMIC DNA]</scope>
    <source>
        <strain evidence="2 3">ATCC 30894</strain>
    </source>
</reference>
<dbReference type="VEuPathDB" id="AmoebaDB:NF0092860"/>
<keyword evidence="3" id="KW-1185">Reference proteome</keyword>